<dbReference type="PROSITE" id="PS01117">
    <property type="entry name" value="HTH_MARR_1"/>
    <property type="match status" value="1"/>
</dbReference>
<gene>
    <name evidence="5" type="ORF">CEV33_2693</name>
</gene>
<comment type="caution">
    <text evidence="5">The sequence shown here is derived from an EMBL/GenBank/DDBJ whole genome shotgun (WGS) entry which is preliminary data.</text>
</comment>
<evidence type="ECO:0000256" key="3">
    <source>
        <dbReference type="ARBA" id="ARBA00023163"/>
    </source>
</evidence>
<evidence type="ECO:0000259" key="4">
    <source>
        <dbReference type="PROSITE" id="PS50995"/>
    </source>
</evidence>
<reference evidence="5 6" key="1">
    <citation type="submission" date="2017-07" db="EMBL/GenBank/DDBJ databases">
        <title>Phylogenetic study on the rhizospheric bacterium Ochrobactrum sp. A44.</title>
        <authorList>
            <person name="Krzyzanowska D.M."/>
            <person name="Ossowicki A."/>
            <person name="Rajewska M."/>
            <person name="Maciag T."/>
            <person name="Kaczynski Z."/>
            <person name="Czerwicka M."/>
            <person name="Jafra S."/>
        </authorList>
    </citation>
    <scope>NUCLEOTIDE SEQUENCE [LARGE SCALE GENOMIC DNA]</scope>
    <source>
        <strain evidence="5 6">OgA9a</strain>
    </source>
</reference>
<dbReference type="PANTHER" id="PTHR33164">
    <property type="entry name" value="TRANSCRIPTIONAL REGULATOR, MARR FAMILY"/>
    <property type="match status" value="1"/>
</dbReference>
<dbReference type="NCBIfam" id="NF047395">
    <property type="entry name" value="TransRegLtdR"/>
    <property type="match status" value="1"/>
</dbReference>
<dbReference type="SUPFAM" id="SSF46785">
    <property type="entry name" value="Winged helix' DNA-binding domain"/>
    <property type="match status" value="1"/>
</dbReference>
<dbReference type="Proteomes" id="UP000216478">
    <property type="component" value="Unassembled WGS sequence"/>
</dbReference>
<keyword evidence="3" id="KW-0804">Transcription</keyword>
<feature type="domain" description="HTH marR-type" evidence="4">
    <location>
        <begin position="25"/>
        <end position="161"/>
    </location>
</feature>
<proteinExistence type="predicted"/>
<dbReference type="Pfam" id="PF13463">
    <property type="entry name" value="HTH_27"/>
    <property type="match status" value="1"/>
</dbReference>
<keyword evidence="2 5" id="KW-0238">DNA-binding</keyword>
<dbReference type="Gene3D" id="1.10.10.10">
    <property type="entry name" value="Winged helix-like DNA-binding domain superfamily/Winged helix DNA-binding domain"/>
    <property type="match status" value="1"/>
</dbReference>
<keyword evidence="6" id="KW-1185">Reference proteome</keyword>
<keyword evidence="1" id="KW-0805">Transcription regulation</keyword>
<accession>A0A256F3I6</accession>
<name>A0A256F3I6_9HYPH</name>
<organism evidence="5 6">
    <name type="scientific">Brucella grignonensis</name>
    <dbReference type="NCBI Taxonomy" id="94627"/>
    <lineage>
        <taxon>Bacteria</taxon>
        <taxon>Pseudomonadati</taxon>
        <taxon>Pseudomonadota</taxon>
        <taxon>Alphaproteobacteria</taxon>
        <taxon>Hyphomicrobiales</taxon>
        <taxon>Brucellaceae</taxon>
        <taxon>Brucella/Ochrobactrum group</taxon>
        <taxon>Brucella</taxon>
    </lineage>
</organism>
<sequence>MINAQHRMDASAPLLNPEAALRTLYLEALQLVERLHRRLLDVIKDEFDRNGRSDINATQALLLFNIGNSELTAGELRSRGYYLGSNVSYNLKKLVEMGFIHHERSSTDRRSVRVSLTDKGNEIADQVQALYQRHIASIEQVGGIQVEEFTAMNRSLQRLDRFWNDSIAYRL</sequence>
<dbReference type="InterPro" id="IPR036388">
    <property type="entry name" value="WH-like_DNA-bd_sf"/>
</dbReference>
<dbReference type="AlphaFoldDB" id="A0A256F3I6"/>
<dbReference type="InterPro" id="IPR023187">
    <property type="entry name" value="Tscrpt_reg_MarR-type_CS"/>
</dbReference>
<dbReference type="RefSeq" id="WP_024897416.1">
    <property type="nucleotide sequence ID" value="NZ_JBHEER010000001.1"/>
</dbReference>
<evidence type="ECO:0000313" key="6">
    <source>
        <dbReference type="Proteomes" id="UP000216478"/>
    </source>
</evidence>
<dbReference type="InterPro" id="IPR036390">
    <property type="entry name" value="WH_DNA-bd_sf"/>
</dbReference>
<dbReference type="GO" id="GO:0003677">
    <property type="term" value="F:DNA binding"/>
    <property type="evidence" value="ECO:0007669"/>
    <property type="project" value="UniProtKB-KW"/>
</dbReference>
<dbReference type="PROSITE" id="PS50995">
    <property type="entry name" value="HTH_MARR_2"/>
    <property type="match status" value="1"/>
</dbReference>
<dbReference type="InterPro" id="IPR039422">
    <property type="entry name" value="MarR/SlyA-like"/>
</dbReference>
<evidence type="ECO:0000256" key="2">
    <source>
        <dbReference type="ARBA" id="ARBA00023125"/>
    </source>
</evidence>
<dbReference type="EMBL" id="NNRL01000164">
    <property type="protein sequence ID" value="OYR08971.1"/>
    <property type="molecule type" value="Genomic_DNA"/>
</dbReference>
<dbReference type="SMART" id="SM00347">
    <property type="entry name" value="HTH_MARR"/>
    <property type="match status" value="1"/>
</dbReference>
<protein>
    <submittedName>
        <fullName evidence="5">Winged helix DNA-binding domain protein</fullName>
    </submittedName>
</protein>
<evidence type="ECO:0000256" key="1">
    <source>
        <dbReference type="ARBA" id="ARBA00023015"/>
    </source>
</evidence>
<dbReference type="GO" id="GO:0003700">
    <property type="term" value="F:DNA-binding transcription factor activity"/>
    <property type="evidence" value="ECO:0007669"/>
    <property type="project" value="InterPro"/>
</dbReference>
<evidence type="ECO:0000313" key="5">
    <source>
        <dbReference type="EMBL" id="OYR08971.1"/>
    </source>
</evidence>
<dbReference type="GeneID" id="301931298"/>
<dbReference type="InterPro" id="IPR000835">
    <property type="entry name" value="HTH_MarR-typ"/>
</dbReference>
<dbReference type="OrthoDB" id="9793286at2"/>
<dbReference type="PANTHER" id="PTHR33164:SF102">
    <property type="entry name" value="TRANSCRIPTIONAL REGULATORY PROTEIN"/>
    <property type="match status" value="1"/>
</dbReference>
<dbReference type="GO" id="GO:0006950">
    <property type="term" value="P:response to stress"/>
    <property type="evidence" value="ECO:0007669"/>
    <property type="project" value="TreeGrafter"/>
</dbReference>